<dbReference type="AlphaFoldDB" id="A0A9K3D419"/>
<gene>
    <name evidence="2" type="ORF">KIPB_009269</name>
</gene>
<dbReference type="InterPro" id="IPR050244">
    <property type="entry name" value="Auton_GlycylRad_Cofactor"/>
</dbReference>
<dbReference type="PANTHER" id="PTHR30191:SF0">
    <property type="entry name" value="FORMATE ACETYLTRANSFERASE 1"/>
    <property type="match status" value="1"/>
</dbReference>
<comment type="caution">
    <text evidence="2">The sequence shown here is derived from an EMBL/GenBank/DDBJ whole genome shotgun (WGS) entry which is preliminary data.</text>
</comment>
<dbReference type="OrthoDB" id="2170619at2759"/>
<evidence type="ECO:0000259" key="1">
    <source>
        <dbReference type="PROSITE" id="PS51554"/>
    </source>
</evidence>
<dbReference type="InterPro" id="IPR004184">
    <property type="entry name" value="PFL_dom"/>
</dbReference>
<dbReference type="GO" id="GO:0005829">
    <property type="term" value="C:cytosol"/>
    <property type="evidence" value="ECO:0007669"/>
    <property type="project" value="TreeGrafter"/>
</dbReference>
<keyword evidence="3" id="KW-1185">Reference proteome</keyword>
<proteinExistence type="predicted"/>
<reference evidence="2 3" key="1">
    <citation type="journal article" date="2018" name="PLoS ONE">
        <title>The draft genome of Kipferlia bialata reveals reductive genome evolution in fornicate parasites.</title>
        <authorList>
            <person name="Tanifuji G."/>
            <person name="Takabayashi S."/>
            <person name="Kume K."/>
            <person name="Takagi M."/>
            <person name="Nakayama T."/>
            <person name="Kamikawa R."/>
            <person name="Inagaki Y."/>
            <person name="Hashimoto T."/>
        </authorList>
    </citation>
    <scope>NUCLEOTIDE SEQUENCE [LARGE SCALE GENOMIC DNA]</scope>
    <source>
        <strain evidence="2">NY0173</strain>
    </source>
</reference>
<dbReference type="Proteomes" id="UP000265618">
    <property type="component" value="Unassembled WGS sequence"/>
</dbReference>
<evidence type="ECO:0000313" key="3">
    <source>
        <dbReference type="Proteomes" id="UP000265618"/>
    </source>
</evidence>
<dbReference type="GO" id="GO:0008861">
    <property type="term" value="F:formate C-acetyltransferase activity"/>
    <property type="evidence" value="ECO:0007669"/>
    <property type="project" value="TreeGrafter"/>
</dbReference>
<dbReference type="PANTHER" id="PTHR30191">
    <property type="entry name" value="FORMATE ACETYLTRANSFERASE"/>
    <property type="match status" value="1"/>
</dbReference>
<sequence>MEATAAAINMKELIVGRALRYDGDASFLCKKASDRTTELWAETSKALAVEREKGVFDIDTVNPSTILSHGPGYIKKDLEQIVGVQTDVPLKRSMKPYGGVKIVAAACAAYGYECDPAVKETFSKHRMTHNDGVFGVYTREMRLARNVGIVTGLPDGYGRGRIIGDYRRVAEFGLDRLIELKNEDKFLLEEREMNE</sequence>
<name>A0A9K3D419_9EUKA</name>
<dbReference type="Gene3D" id="3.20.70.20">
    <property type="match status" value="1"/>
</dbReference>
<dbReference type="EMBL" id="BDIP01003094">
    <property type="protein sequence ID" value="GIQ87265.1"/>
    <property type="molecule type" value="Genomic_DNA"/>
</dbReference>
<accession>A0A9K3D419</accession>
<feature type="non-terminal residue" evidence="2">
    <location>
        <position position="195"/>
    </location>
</feature>
<dbReference type="SUPFAM" id="SSF51998">
    <property type="entry name" value="PFL-like glycyl radical enzymes"/>
    <property type="match status" value="1"/>
</dbReference>
<feature type="domain" description="PFL" evidence="1">
    <location>
        <begin position="5"/>
        <end position="195"/>
    </location>
</feature>
<protein>
    <recommendedName>
        <fullName evidence="1">PFL domain-containing protein</fullName>
    </recommendedName>
</protein>
<evidence type="ECO:0000313" key="2">
    <source>
        <dbReference type="EMBL" id="GIQ87265.1"/>
    </source>
</evidence>
<organism evidence="2 3">
    <name type="scientific">Kipferlia bialata</name>
    <dbReference type="NCBI Taxonomy" id="797122"/>
    <lineage>
        <taxon>Eukaryota</taxon>
        <taxon>Metamonada</taxon>
        <taxon>Carpediemonas-like organisms</taxon>
        <taxon>Kipferlia</taxon>
    </lineage>
</organism>
<dbReference type="Pfam" id="PF02901">
    <property type="entry name" value="PFL-like"/>
    <property type="match status" value="1"/>
</dbReference>
<dbReference type="PROSITE" id="PS51554">
    <property type="entry name" value="PFL"/>
    <property type="match status" value="1"/>
</dbReference>